<reference evidence="1" key="1">
    <citation type="submission" date="2014-12" db="EMBL/GenBank/DDBJ databases">
        <title>Insight into the proteome of Arion vulgaris.</title>
        <authorList>
            <person name="Aradska J."/>
            <person name="Bulat T."/>
            <person name="Smidak R."/>
            <person name="Sarate P."/>
            <person name="Gangsoo J."/>
            <person name="Sialana F."/>
            <person name="Bilban M."/>
            <person name="Lubec G."/>
        </authorList>
    </citation>
    <scope>NUCLEOTIDE SEQUENCE</scope>
    <source>
        <tissue evidence="1">Skin</tissue>
    </source>
</reference>
<sequence>KKKKKTRVVTSVRGSEVYSGHKSMVVTSVHLNLDDSETTFTTNLKLAHLACATARRQTSPQSTQDCQLLAGLRNKTWQKNTEINEKPYGGINL</sequence>
<dbReference type="AlphaFoldDB" id="A0A0B6Z062"/>
<organism evidence="1">
    <name type="scientific">Arion vulgaris</name>
    <dbReference type="NCBI Taxonomy" id="1028688"/>
    <lineage>
        <taxon>Eukaryota</taxon>
        <taxon>Metazoa</taxon>
        <taxon>Spiralia</taxon>
        <taxon>Lophotrochozoa</taxon>
        <taxon>Mollusca</taxon>
        <taxon>Gastropoda</taxon>
        <taxon>Heterobranchia</taxon>
        <taxon>Euthyneura</taxon>
        <taxon>Panpulmonata</taxon>
        <taxon>Eupulmonata</taxon>
        <taxon>Stylommatophora</taxon>
        <taxon>Helicina</taxon>
        <taxon>Arionoidea</taxon>
        <taxon>Arionidae</taxon>
        <taxon>Arion</taxon>
    </lineage>
</organism>
<evidence type="ECO:0000313" key="1">
    <source>
        <dbReference type="EMBL" id="CEK61782.1"/>
    </source>
</evidence>
<name>A0A0B6Z062_9EUPU</name>
<gene>
    <name evidence="1" type="primary">ORF43255</name>
</gene>
<protein>
    <submittedName>
        <fullName evidence="1">Uncharacterized protein</fullName>
    </submittedName>
</protein>
<feature type="non-terminal residue" evidence="1">
    <location>
        <position position="1"/>
    </location>
</feature>
<proteinExistence type="predicted"/>
<accession>A0A0B6Z062</accession>
<dbReference type="EMBL" id="HACG01014917">
    <property type="protein sequence ID" value="CEK61782.1"/>
    <property type="molecule type" value="Transcribed_RNA"/>
</dbReference>